<dbReference type="AlphaFoldDB" id="A0AAD2CFX8"/>
<gene>
    <name evidence="2" type="ORF">CYCCA115_LOCUS1316</name>
</gene>
<dbReference type="InterPro" id="IPR053159">
    <property type="entry name" value="Hybrid_Histidine_Kinase"/>
</dbReference>
<dbReference type="InterPro" id="IPR011990">
    <property type="entry name" value="TPR-like_helical_dom_sf"/>
</dbReference>
<evidence type="ECO:0000259" key="1">
    <source>
        <dbReference type="Pfam" id="PF13191"/>
    </source>
</evidence>
<sequence>MDGMQDRWKYSFRLLTRLLSTQVKPLVILIDDLQWADQASLDLIDCLITDTQNASLLMVIGCYRSNEVDEESSLSKTMKALADKAVDFGFDISEICVDSFGINEVNHMIMKMMDTNIEDITRDLAALTFQRTLGNPFFVIEFMSMLQREDLITFNLGTMKWTYDVRTIADTTVSTPNVVELLKSRMQKMPADVRLLLQFAACFGPTWTVTIVEILWKNMAIVQSKGFDLHTVSTLIGYIEDEMLIERWGEFKYRWVHDKVQEAARSLVETDERTMKFEMGKILHLNLRRKELDDELFDVADLISNGKGIESADFASLCLKAGKKAMRLSAFLSSTRYVKNGIGMLPDNCWTTLQSLTLELYTLGAQVELALGHVEESKSYCSSVLCRDDVEMSAKIPLRIAEITRLATVEMKYPETVKTCLALLKDMKYKFIWTRSLITLQAVSTLSSTINSVKKQPKKFHLRLGTMDDRNRTIAEILSQLQYSSFHTQNIMQLILCACHIVQLTLKHGLCEYSAKAISTLGNLGILVLEKRNNATMFRELALSTQAHFGRARACQTMFITYSYSMVWSYPLQKCTDVFYEAYIKGMRNGEVDYAMWCLTSHFVTLPYYHKPARLIIEACAGDPFISAVHNYVECQLLLFFDDPSAADRAISGAEVFSKTSPGVFQIMIETFHRAISLQLAARRTKKRKYKQHATKIRKQIHKWKKEGVVNVVYYCIFLDAEHAALEGKYEEAESHYKKAIQFVARSGYLHHAGLFNELYSDFLLRERNDKKEARYHLQEAIRYYNDWGALGVVERLRKSSLFEGRF</sequence>
<keyword evidence="3" id="KW-1185">Reference proteome</keyword>
<evidence type="ECO:0000313" key="2">
    <source>
        <dbReference type="EMBL" id="CAJ1927504.1"/>
    </source>
</evidence>
<organism evidence="2 3">
    <name type="scientific">Cylindrotheca closterium</name>
    <dbReference type="NCBI Taxonomy" id="2856"/>
    <lineage>
        <taxon>Eukaryota</taxon>
        <taxon>Sar</taxon>
        <taxon>Stramenopiles</taxon>
        <taxon>Ochrophyta</taxon>
        <taxon>Bacillariophyta</taxon>
        <taxon>Bacillariophyceae</taxon>
        <taxon>Bacillariophycidae</taxon>
        <taxon>Bacillariales</taxon>
        <taxon>Bacillariaceae</taxon>
        <taxon>Cylindrotheca</taxon>
    </lineage>
</organism>
<dbReference type="PANTHER" id="PTHR43642">
    <property type="entry name" value="HYBRID SIGNAL TRANSDUCTION HISTIDINE KINASE G"/>
    <property type="match status" value="1"/>
</dbReference>
<dbReference type="Pfam" id="PF13191">
    <property type="entry name" value="AAA_16"/>
    <property type="match status" value="1"/>
</dbReference>
<dbReference type="InterPro" id="IPR041664">
    <property type="entry name" value="AAA_16"/>
</dbReference>
<dbReference type="EMBL" id="CAKOGP040000017">
    <property type="protein sequence ID" value="CAJ1927504.1"/>
    <property type="molecule type" value="Genomic_DNA"/>
</dbReference>
<reference evidence="2" key="1">
    <citation type="submission" date="2023-08" db="EMBL/GenBank/DDBJ databases">
        <authorList>
            <person name="Audoor S."/>
            <person name="Bilcke G."/>
        </authorList>
    </citation>
    <scope>NUCLEOTIDE SEQUENCE</scope>
</reference>
<accession>A0AAD2CFX8</accession>
<comment type="caution">
    <text evidence="2">The sequence shown here is derived from an EMBL/GenBank/DDBJ whole genome shotgun (WGS) entry which is preliminary data.</text>
</comment>
<feature type="domain" description="Orc1-like AAA ATPase" evidence="1">
    <location>
        <begin position="14"/>
        <end position="59"/>
    </location>
</feature>
<dbReference type="PANTHER" id="PTHR43642:SF1">
    <property type="entry name" value="HYBRID SIGNAL TRANSDUCTION HISTIDINE KINASE G"/>
    <property type="match status" value="1"/>
</dbReference>
<dbReference type="SUPFAM" id="SSF48452">
    <property type="entry name" value="TPR-like"/>
    <property type="match status" value="1"/>
</dbReference>
<proteinExistence type="predicted"/>
<name>A0AAD2CFX8_9STRA</name>
<evidence type="ECO:0000313" key="3">
    <source>
        <dbReference type="Proteomes" id="UP001295423"/>
    </source>
</evidence>
<protein>
    <recommendedName>
        <fullName evidence="1">Orc1-like AAA ATPase domain-containing protein</fullName>
    </recommendedName>
</protein>
<dbReference type="Proteomes" id="UP001295423">
    <property type="component" value="Unassembled WGS sequence"/>
</dbReference>